<dbReference type="KEGG" id="mgy:MGMSRv2__3726"/>
<evidence type="ECO:0000256" key="6">
    <source>
        <dbReference type="ARBA" id="ARBA00022777"/>
    </source>
</evidence>
<dbReference type="InterPro" id="IPR002545">
    <property type="entry name" value="CheW-lke_dom"/>
</dbReference>
<evidence type="ECO:0000313" key="17">
    <source>
        <dbReference type="Proteomes" id="UP000018922"/>
    </source>
</evidence>
<proteinExistence type="predicted"/>
<feature type="domain" description="CheW-like" evidence="14">
    <location>
        <begin position="423"/>
        <end position="558"/>
    </location>
</feature>
<dbReference type="Gene3D" id="1.10.287.560">
    <property type="entry name" value="Histidine kinase CheA-like, homodimeric domain"/>
    <property type="match status" value="1"/>
</dbReference>
<dbReference type="PROSITE" id="PS50894">
    <property type="entry name" value="HPT"/>
    <property type="match status" value="1"/>
</dbReference>
<keyword evidence="5 16" id="KW-0808">Transferase</keyword>
<dbReference type="EC" id="2.7.13.3" evidence="2"/>
<dbReference type="PROSITE" id="PS50109">
    <property type="entry name" value="HIS_KIN"/>
    <property type="match status" value="1"/>
</dbReference>
<name>V6F8M9_MAGGM</name>
<dbReference type="SMART" id="SM00387">
    <property type="entry name" value="HATPase_c"/>
    <property type="match status" value="1"/>
</dbReference>
<dbReference type="InterPro" id="IPR036061">
    <property type="entry name" value="CheW-like_dom_sf"/>
</dbReference>
<feature type="modified residue" description="4-aspartylphosphate" evidence="10">
    <location>
        <position position="626"/>
    </location>
</feature>
<dbReference type="InterPro" id="IPR004358">
    <property type="entry name" value="Sig_transdc_His_kin-like_C"/>
</dbReference>
<dbReference type="InterPro" id="IPR003594">
    <property type="entry name" value="HATPase_dom"/>
</dbReference>
<dbReference type="SMART" id="SM00260">
    <property type="entry name" value="CheW"/>
    <property type="match status" value="1"/>
</dbReference>
<dbReference type="GO" id="GO:0005737">
    <property type="term" value="C:cytoplasm"/>
    <property type="evidence" value="ECO:0007669"/>
    <property type="project" value="InterPro"/>
</dbReference>
<dbReference type="PRINTS" id="PR00344">
    <property type="entry name" value="BCTRLSENSOR"/>
</dbReference>
<dbReference type="InterPro" id="IPR008207">
    <property type="entry name" value="Sig_transdc_His_kin_Hpt_dom"/>
</dbReference>
<feature type="domain" description="Response regulatory" evidence="13">
    <location>
        <begin position="577"/>
        <end position="693"/>
    </location>
</feature>
<dbReference type="InterPro" id="IPR051315">
    <property type="entry name" value="Bact_Chemotaxis_CheA"/>
</dbReference>
<dbReference type="STRING" id="1430440.MGMSRv2__3726"/>
<dbReference type="InterPro" id="IPR001789">
    <property type="entry name" value="Sig_transdc_resp-reg_receiver"/>
</dbReference>
<evidence type="ECO:0000259" key="13">
    <source>
        <dbReference type="PROSITE" id="PS50110"/>
    </source>
</evidence>
<dbReference type="SMART" id="SM01231">
    <property type="entry name" value="H-kinase_dim"/>
    <property type="match status" value="1"/>
</dbReference>
<protein>
    <recommendedName>
        <fullName evidence="3">Chemotaxis protein CheA</fullName>
        <ecNumber evidence="2">2.7.13.3</ecNumber>
    </recommendedName>
</protein>
<dbReference type="HOGENOM" id="CLU_000650_2_1_5"/>
<evidence type="ECO:0000259" key="14">
    <source>
        <dbReference type="PROSITE" id="PS50851"/>
    </source>
</evidence>
<evidence type="ECO:0000256" key="3">
    <source>
        <dbReference type="ARBA" id="ARBA00021495"/>
    </source>
</evidence>
<keyword evidence="6" id="KW-0418">Kinase</keyword>
<dbReference type="CDD" id="cd00088">
    <property type="entry name" value="HPT"/>
    <property type="match status" value="1"/>
</dbReference>
<dbReference type="PANTHER" id="PTHR43395">
    <property type="entry name" value="SENSOR HISTIDINE KINASE CHEA"/>
    <property type="match status" value="1"/>
</dbReference>
<keyword evidence="7" id="KW-0902">Two-component regulatory system</keyword>
<dbReference type="EMBL" id="HG794546">
    <property type="protein sequence ID" value="CDL00941.1"/>
    <property type="molecule type" value="Genomic_DNA"/>
</dbReference>
<dbReference type="Gene3D" id="2.30.30.40">
    <property type="entry name" value="SH3 Domains"/>
    <property type="match status" value="1"/>
</dbReference>
<feature type="domain" description="Histidine kinase" evidence="12">
    <location>
        <begin position="221"/>
        <end position="421"/>
    </location>
</feature>
<dbReference type="InterPro" id="IPR011006">
    <property type="entry name" value="CheY-like_superfamily"/>
</dbReference>
<dbReference type="InterPro" id="IPR004105">
    <property type="entry name" value="CheA-like_dim"/>
</dbReference>
<feature type="domain" description="HPt" evidence="15">
    <location>
        <begin position="1"/>
        <end position="105"/>
    </location>
</feature>
<dbReference type="SMART" id="SM00073">
    <property type="entry name" value="HPT"/>
    <property type="match status" value="1"/>
</dbReference>
<dbReference type="Pfam" id="PF01627">
    <property type="entry name" value="Hpt"/>
    <property type="match status" value="1"/>
</dbReference>
<evidence type="ECO:0000256" key="4">
    <source>
        <dbReference type="ARBA" id="ARBA00022553"/>
    </source>
</evidence>
<feature type="compositionally biased region" description="Pro residues" evidence="11">
    <location>
        <begin position="134"/>
        <end position="150"/>
    </location>
</feature>
<evidence type="ECO:0000256" key="1">
    <source>
        <dbReference type="ARBA" id="ARBA00000085"/>
    </source>
</evidence>
<dbReference type="eggNOG" id="COG0643">
    <property type="taxonomic scope" value="Bacteria"/>
</dbReference>
<dbReference type="GO" id="GO:0006935">
    <property type="term" value="P:chemotaxis"/>
    <property type="evidence" value="ECO:0007669"/>
    <property type="project" value="InterPro"/>
</dbReference>
<evidence type="ECO:0000256" key="2">
    <source>
        <dbReference type="ARBA" id="ARBA00012438"/>
    </source>
</evidence>
<comment type="catalytic activity">
    <reaction evidence="1">
        <text>ATP + protein L-histidine = ADP + protein N-phospho-L-histidine.</text>
        <dbReference type="EC" id="2.7.13.3"/>
    </reaction>
</comment>
<dbReference type="PROSITE" id="PS50110">
    <property type="entry name" value="RESPONSE_REGULATORY"/>
    <property type="match status" value="1"/>
</dbReference>
<comment type="function">
    <text evidence="8">Involved in the transmission of sensory signals from the chemoreceptors to the flagellar motors. CheA is autophosphorylated; it can transfer its phosphate group to either CheB or CheY.</text>
</comment>
<dbReference type="Pfam" id="PF00072">
    <property type="entry name" value="Response_reg"/>
    <property type="match status" value="1"/>
</dbReference>
<dbReference type="SUPFAM" id="SSF55874">
    <property type="entry name" value="ATPase domain of HSP90 chaperone/DNA topoisomerase II/histidine kinase"/>
    <property type="match status" value="1"/>
</dbReference>
<evidence type="ECO:0000256" key="10">
    <source>
        <dbReference type="PROSITE-ProRule" id="PRU00169"/>
    </source>
</evidence>
<evidence type="ECO:0000256" key="9">
    <source>
        <dbReference type="PROSITE-ProRule" id="PRU00110"/>
    </source>
</evidence>
<dbReference type="PROSITE" id="PS50851">
    <property type="entry name" value="CHEW"/>
    <property type="match status" value="1"/>
</dbReference>
<dbReference type="Pfam" id="PF01584">
    <property type="entry name" value="CheW"/>
    <property type="match status" value="1"/>
</dbReference>
<dbReference type="CDD" id="cd16916">
    <property type="entry name" value="HATPase_CheA-like"/>
    <property type="match status" value="1"/>
</dbReference>
<organism evidence="16 17">
    <name type="scientific">Magnetospirillum gryphiswaldense (strain DSM 6361 / JCM 21280 / NBRC 15271 / MSR-1)</name>
    <dbReference type="NCBI Taxonomy" id="431944"/>
    <lineage>
        <taxon>Bacteria</taxon>
        <taxon>Pseudomonadati</taxon>
        <taxon>Pseudomonadota</taxon>
        <taxon>Alphaproteobacteria</taxon>
        <taxon>Rhodospirillales</taxon>
        <taxon>Rhodospirillaceae</taxon>
        <taxon>Magnetospirillum</taxon>
    </lineage>
</organism>
<dbReference type="PANTHER" id="PTHR43395:SF1">
    <property type="entry name" value="CHEMOTAXIS PROTEIN CHEA"/>
    <property type="match status" value="1"/>
</dbReference>
<dbReference type="Gene3D" id="3.30.565.10">
    <property type="entry name" value="Histidine kinase-like ATPase, C-terminal domain"/>
    <property type="match status" value="1"/>
</dbReference>
<dbReference type="SMART" id="SM00448">
    <property type="entry name" value="REC"/>
    <property type="match status" value="1"/>
</dbReference>
<dbReference type="Pfam" id="PF02518">
    <property type="entry name" value="HATPase_c"/>
    <property type="match status" value="1"/>
</dbReference>
<dbReference type="Gene3D" id="3.40.50.2300">
    <property type="match status" value="1"/>
</dbReference>
<dbReference type="eggNOG" id="COG0745">
    <property type="taxonomic scope" value="Bacteria"/>
</dbReference>
<dbReference type="SUPFAM" id="SSF52172">
    <property type="entry name" value="CheY-like"/>
    <property type="match status" value="1"/>
</dbReference>
<evidence type="ECO:0000259" key="15">
    <source>
        <dbReference type="PROSITE" id="PS50894"/>
    </source>
</evidence>
<evidence type="ECO:0000256" key="7">
    <source>
        <dbReference type="ARBA" id="ARBA00023012"/>
    </source>
</evidence>
<keyword evidence="17" id="KW-1185">Reference proteome</keyword>
<evidence type="ECO:0000256" key="11">
    <source>
        <dbReference type="SAM" id="MobiDB-lite"/>
    </source>
</evidence>
<dbReference type="InterPro" id="IPR036641">
    <property type="entry name" value="HPT_dom_sf"/>
</dbReference>
<reference evidence="16 17" key="1">
    <citation type="journal article" date="2014" name="Genome Announc.">
        <title>Complete genome sequence of Magnetospirillum gryphiswaldense MSR-1.</title>
        <authorList>
            <person name="Wang X."/>
            <person name="Wang Q."/>
            <person name="Zhang W."/>
            <person name="Wang Y."/>
            <person name="Li L."/>
            <person name="Wen T."/>
            <person name="Zhang T."/>
            <person name="Zhang Y."/>
            <person name="Xu J."/>
            <person name="Hu J."/>
            <person name="Li S."/>
            <person name="Liu L."/>
            <person name="Liu J."/>
            <person name="Jiang W."/>
            <person name="Tian J."/>
            <person name="Li Y."/>
            <person name="Schuler D."/>
            <person name="Wang L."/>
            <person name="Li J."/>
        </authorList>
    </citation>
    <scope>NUCLEOTIDE SEQUENCE [LARGE SCALE GENOMIC DNA]</scope>
    <source>
        <strain evidence="17">DSM 6361 / JCM 21280 / NBRC 15271 / MSR-1</strain>
    </source>
</reference>
<feature type="region of interest" description="Disordered" evidence="11">
    <location>
        <begin position="128"/>
        <end position="152"/>
    </location>
</feature>
<evidence type="ECO:0000313" key="16">
    <source>
        <dbReference type="EMBL" id="CDL00941.1"/>
    </source>
</evidence>
<dbReference type="Proteomes" id="UP000018922">
    <property type="component" value="Chromosome I"/>
</dbReference>
<accession>V6F8M9</accession>
<evidence type="ECO:0000259" key="12">
    <source>
        <dbReference type="PROSITE" id="PS50109"/>
    </source>
</evidence>
<dbReference type="SUPFAM" id="SSF50341">
    <property type="entry name" value="CheW-like"/>
    <property type="match status" value="1"/>
</dbReference>
<sequence>MALDVKRFVARFVEEARDHLRRLEEGLSLLAGGSADTEAINAIFRSAHTVKGSSRMLKLTAITETAHKVEDVLGALRDGSLKPSPDLCRLLQRGVDAMAAQVDQVAETGTPSPADADLCAALTQVLAGGETAPTPSPPAEAPPPPPPPPEVKLKSAETVRVQLSKLDELIKLMGEVVSSHARLRQRLVDLRGIDRAAGETAPLLQTFGRDLRDDVFTQELLMEELHKKALIMRMLPLSIVFEPAARMIRDLGRSLGKDVQCVTTGMDIELDRQLIDRLSDPIVHLLRNGVDHGIESAETRHAAGKPAHGTLKLSARQDGGFVVVEVSDDGGGLPVEFIRDKAVKKGLLTPEQAQAMTETEIIDLIFLPGFSTSSIITDVSGRGVGMDVVKRCVVDDLQGSIAVETRPGQGTTFAMRLPLSLAVMRVLLVEAGGQTFGFTAQYVAHLLDVADDRIITVAERKAVIIQNEFVPVVSLAELLGLPAPAVARRGGNLLVVVRVRNEKLALKVGQLLDERDMVIKPLPEHLRQLPLVSGMVMTGRNDLVSVLQASALLEAARRQRGGATAMTAPDGGRAGIRVLVVDDSLNTREIEKDVLEAQGFIVTLAEDGQDGLDKARSGHFDAVLTDVEMPNMDGFTLTAALRREDRYRDIPIIIITSREKAEDKRRGIQVGADAYIVKGDFDQSNLVDTLKSLLG</sequence>
<dbReference type="GO" id="GO:0000155">
    <property type="term" value="F:phosphorelay sensor kinase activity"/>
    <property type="evidence" value="ECO:0007669"/>
    <property type="project" value="InterPro"/>
</dbReference>
<feature type="modified residue" description="Phosphohistidine" evidence="9">
    <location>
        <position position="48"/>
    </location>
</feature>
<dbReference type="InterPro" id="IPR005467">
    <property type="entry name" value="His_kinase_dom"/>
</dbReference>
<evidence type="ECO:0000256" key="5">
    <source>
        <dbReference type="ARBA" id="ARBA00022679"/>
    </source>
</evidence>
<dbReference type="InterPro" id="IPR037006">
    <property type="entry name" value="CheA-like_homodim_sf"/>
</dbReference>
<dbReference type="InterPro" id="IPR036890">
    <property type="entry name" value="HATPase_C_sf"/>
</dbReference>
<evidence type="ECO:0000256" key="8">
    <source>
        <dbReference type="ARBA" id="ARBA00035100"/>
    </source>
</evidence>
<keyword evidence="4 10" id="KW-0597">Phosphoprotein</keyword>
<dbReference type="InterPro" id="IPR036097">
    <property type="entry name" value="HisK_dim/P_sf"/>
</dbReference>
<dbReference type="AlphaFoldDB" id="V6F8M9"/>
<dbReference type="SUPFAM" id="SSF47226">
    <property type="entry name" value="Histidine-containing phosphotransfer domain, HPT domain"/>
    <property type="match status" value="1"/>
</dbReference>
<dbReference type="FunFam" id="3.30.565.10:FF:000016">
    <property type="entry name" value="Chemotaxis protein CheA, putative"/>
    <property type="match status" value="1"/>
</dbReference>
<dbReference type="Gene3D" id="1.20.120.160">
    <property type="entry name" value="HPT domain"/>
    <property type="match status" value="1"/>
</dbReference>
<gene>
    <name evidence="16" type="ordered locus">MGMSRv2__3726</name>
</gene>
<dbReference type="SUPFAM" id="SSF47384">
    <property type="entry name" value="Homodimeric domain of signal transducing histidine kinase"/>
    <property type="match status" value="1"/>
</dbReference>
<dbReference type="Pfam" id="PF02895">
    <property type="entry name" value="H-kinase_dim"/>
    <property type="match status" value="1"/>
</dbReference>